<evidence type="ECO:0000256" key="1">
    <source>
        <dbReference type="ARBA" id="ARBA00023159"/>
    </source>
</evidence>
<dbReference type="CDD" id="cd00038">
    <property type="entry name" value="CAP_ED"/>
    <property type="match status" value="1"/>
</dbReference>
<evidence type="ECO:0000313" key="4">
    <source>
        <dbReference type="Proteomes" id="UP000019772"/>
    </source>
</evidence>
<dbReference type="HOGENOM" id="CLU_075053_9_1_9"/>
<dbReference type="Proteomes" id="UP000019772">
    <property type="component" value="Chromosome"/>
</dbReference>
<dbReference type="EMBL" id="CP004078">
    <property type="protein sequence ID" value="AHV97624.1"/>
    <property type="molecule type" value="Genomic_DNA"/>
</dbReference>
<dbReference type="OrthoDB" id="9798104at2"/>
<dbReference type="InterPro" id="IPR000595">
    <property type="entry name" value="cNMP-bd_dom"/>
</dbReference>
<dbReference type="AlphaFoldDB" id="X5A181"/>
<dbReference type="eggNOG" id="COG0664">
    <property type="taxonomic scope" value="Bacteria"/>
</dbReference>
<keyword evidence="1" id="KW-0010">Activator</keyword>
<feature type="domain" description="Cyclic nucleotide-binding" evidence="2">
    <location>
        <begin position="17"/>
        <end position="119"/>
    </location>
</feature>
<dbReference type="InterPro" id="IPR018490">
    <property type="entry name" value="cNMP-bd_dom_sf"/>
</dbReference>
<accession>X5A181</accession>
<protein>
    <submittedName>
        <fullName evidence="3">cAMP-binding protein</fullName>
    </submittedName>
</protein>
<proteinExistence type="predicted"/>
<dbReference type="PROSITE" id="PS50042">
    <property type="entry name" value="CNMP_BINDING_3"/>
    <property type="match status" value="1"/>
</dbReference>
<evidence type="ECO:0000313" key="3">
    <source>
        <dbReference type="EMBL" id="AHV97624.1"/>
    </source>
</evidence>
<dbReference type="SUPFAM" id="SSF51206">
    <property type="entry name" value="cAMP-binding domain-like"/>
    <property type="match status" value="1"/>
</dbReference>
<keyword evidence="4" id="KW-1185">Reference proteome</keyword>
<dbReference type="RefSeq" id="WP_025335134.1">
    <property type="nucleotide sequence ID" value="NZ_CP004078.1"/>
</dbReference>
<dbReference type="PATRIC" id="fig|1268072.3.peg.2802"/>
<dbReference type="KEGG" id="psab:PSAB_13540"/>
<dbReference type="InterPro" id="IPR014710">
    <property type="entry name" value="RmlC-like_jellyroll"/>
</dbReference>
<evidence type="ECO:0000259" key="2">
    <source>
        <dbReference type="PROSITE" id="PS50042"/>
    </source>
</evidence>
<dbReference type="Pfam" id="PF00027">
    <property type="entry name" value="cNMP_binding"/>
    <property type="match status" value="1"/>
</dbReference>
<gene>
    <name evidence="3" type="ORF">PSAB_13540</name>
</gene>
<sequence length="199" mass="23541">MYTKYYDFMIDRLEKLTHIQFSEQEKKNVMETFKPIKLTKNDFFIREGDLPSKLAFNVSGLLRSYYIDKNGNDSTKNFFFKGSILGYSALILNQHAKYYIEALESCILLITEYPSFEKITKDNITWLKVIKALQDETIIYKEYRESSFILEDATQRYVNLIRKYPNIEKRIKQKYIASFLGVSPVSLSRIKNKLSNLQM</sequence>
<name>X5A181_9BACL</name>
<dbReference type="Gene3D" id="2.60.120.10">
    <property type="entry name" value="Jelly Rolls"/>
    <property type="match status" value="1"/>
</dbReference>
<organism evidence="3 4">
    <name type="scientific">Paenibacillus sabinae T27</name>
    <dbReference type="NCBI Taxonomy" id="1268072"/>
    <lineage>
        <taxon>Bacteria</taxon>
        <taxon>Bacillati</taxon>
        <taxon>Bacillota</taxon>
        <taxon>Bacilli</taxon>
        <taxon>Bacillales</taxon>
        <taxon>Paenibacillaceae</taxon>
        <taxon>Paenibacillus</taxon>
    </lineage>
</organism>
<reference evidence="3 4" key="1">
    <citation type="journal article" date="2014" name="PLoS Genet.">
        <title>Comparative Genomic Analysis of N2-Fixing and Non-N2-Fixing Paenibacillus spp.: Organization, Evolution and Expression of the Nitrogen Fixation Genes.</title>
        <authorList>
            <person name="Xie J.B."/>
            <person name="Du Z."/>
            <person name="Bai L."/>
            <person name="Tian C."/>
            <person name="Zhang Y."/>
            <person name="Xie J.Y."/>
            <person name="Wang T."/>
            <person name="Liu X."/>
            <person name="Chen X."/>
            <person name="Cheng Q."/>
            <person name="Chen S."/>
            <person name="Li J."/>
        </authorList>
    </citation>
    <scope>NUCLEOTIDE SEQUENCE [LARGE SCALE GENOMIC DNA]</scope>
    <source>
        <strain evidence="3 4">T27</strain>
    </source>
</reference>
<dbReference type="STRING" id="1268072.PSAB_13540"/>